<dbReference type="InterPro" id="IPR036420">
    <property type="entry name" value="BRCT_dom_sf"/>
</dbReference>
<feature type="domain" description="BRCT" evidence="1">
    <location>
        <begin position="104"/>
        <end position="170"/>
    </location>
</feature>
<keyword evidence="3" id="KW-1185">Reference proteome</keyword>
<dbReference type="EMBL" id="CP090614">
    <property type="protein sequence ID" value="UTT84284.1"/>
    <property type="molecule type" value="Genomic_DNA"/>
</dbReference>
<dbReference type="Pfam" id="PF00533">
    <property type="entry name" value="BRCT"/>
    <property type="match status" value="1"/>
</dbReference>
<evidence type="ECO:0000313" key="2">
    <source>
        <dbReference type="EMBL" id="UTT84284.1"/>
    </source>
</evidence>
<dbReference type="Proteomes" id="UP001059120">
    <property type="component" value="Chromosome 1"/>
</dbReference>
<name>A0ABY5G3J6_VIBPE</name>
<dbReference type="SUPFAM" id="SSF52113">
    <property type="entry name" value="BRCT domain"/>
    <property type="match status" value="1"/>
</dbReference>
<protein>
    <recommendedName>
        <fullName evidence="1">BRCT domain-containing protein</fullName>
    </recommendedName>
</protein>
<dbReference type="Gene3D" id="3.40.50.10190">
    <property type="entry name" value="BRCT domain"/>
    <property type="match status" value="1"/>
</dbReference>
<proteinExistence type="predicted"/>
<reference evidence="2" key="1">
    <citation type="submission" date="2022-01" db="EMBL/GenBank/DDBJ databases">
        <title>Alginate degradation mechanism of Vibrio pelagius WXL662.</title>
        <authorList>
            <person name="He X."/>
        </authorList>
    </citation>
    <scope>NUCLEOTIDE SEQUENCE</scope>
    <source>
        <strain evidence="2">WXL662</strain>
    </source>
</reference>
<dbReference type="RefSeq" id="WP_255230258.1">
    <property type="nucleotide sequence ID" value="NZ_CP090614.1"/>
</dbReference>
<accession>A0ABY5G3J6</accession>
<sequence>MENDDQVICTYLSQRQRLSTQTIEKSTLIVDEKDEPVHIQGWCANKGSPRTLRYDHVLAFHDTYEEAKAYFEFAKIKLKQEGFEFNTQRSLGSSRYSSPETMDICFTGFKKADKNQLTTLAQENGMSVRGEVTKHLDILCYGYNAGPKKLEKALSQGAMILNKEQLETLIETGEVPEDI</sequence>
<evidence type="ECO:0000259" key="1">
    <source>
        <dbReference type="Pfam" id="PF00533"/>
    </source>
</evidence>
<organism evidence="2 3">
    <name type="scientific">Vibrio pelagius</name>
    <dbReference type="NCBI Taxonomy" id="28169"/>
    <lineage>
        <taxon>Bacteria</taxon>
        <taxon>Pseudomonadati</taxon>
        <taxon>Pseudomonadota</taxon>
        <taxon>Gammaproteobacteria</taxon>
        <taxon>Vibrionales</taxon>
        <taxon>Vibrionaceae</taxon>
        <taxon>Vibrio</taxon>
    </lineage>
</organism>
<evidence type="ECO:0000313" key="3">
    <source>
        <dbReference type="Proteomes" id="UP001059120"/>
    </source>
</evidence>
<dbReference type="InterPro" id="IPR001357">
    <property type="entry name" value="BRCT_dom"/>
</dbReference>
<gene>
    <name evidence="2" type="ORF">LZI70_11440</name>
</gene>